<dbReference type="CDD" id="cd03894">
    <property type="entry name" value="M20_ArgE"/>
    <property type="match status" value="1"/>
</dbReference>
<evidence type="ECO:0000256" key="7">
    <source>
        <dbReference type="ARBA" id="ARBA00022801"/>
    </source>
</evidence>
<dbReference type="InterPro" id="IPR002933">
    <property type="entry name" value="Peptidase_M20"/>
</dbReference>
<reference evidence="11 12" key="1">
    <citation type="submission" date="2013-01" db="EMBL/GenBank/DDBJ databases">
        <authorList>
            <person name="Fiebig A."/>
            <person name="Goeker M."/>
            <person name="Klenk H.-P.P."/>
        </authorList>
    </citation>
    <scope>NUCLEOTIDE SEQUENCE [LARGE SCALE GENOMIC DNA]</scope>
    <source>
        <strain evidence="11 12">DSM 24838</strain>
    </source>
</reference>
<dbReference type="GO" id="GO:0008777">
    <property type="term" value="F:acetylornithine deacetylase activity"/>
    <property type="evidence" value="ECO:0007669"/>
    <property type="project" value="UniProtKB-EC"/>
</dbReference>
<protein>
    <submittedName>
        <fullName evidence="11">Acetylornithine deacetylase (ArgE)</fullName>
        <ecNumber evidence="11">3.5.1.16</ecNumber>
    </submittedName>
</protein>
<dbReference type="GO" id="GO:0006526">
    <property type="term" value="P:L-arginine biosynthetic process"/>
    <property type="evidence" value="ECO:0007669"/>
    <property type="project" value="UniProtKB-KW"/>
</dbReference>
<evidence type="ECO:0000256" key="8">
    <source>
        <dbReference type="ARBA" id="ARBA00022833"/>
    </source>
</evidence>
<proteinExistence type="inferred from homology"/>
<keyword evidence="3" id="KW-0963">Cytoplasm</keyword>
<dbReference type="PANTHER" id="PTHR43808">
    <property type="entry name" value="ACETYLORNITHINE DEACETYLASE"/>
    <property type="match status" value="1"/>
</dbReference>
<dbReference type="InterPro" id="IPR011650">
    <property type="entry name" value="Peptidase_M20_dimer"/>
</dbReference>
<keyword evidence="12" id="KW-1185">Reference proteome</keyword>
<evidence type="ECO:0000259" key="10">
    <source>
        <dbReference type="Pfam" id="PF07687"/>
    </source>
</evidence>
<keyword evidence="9" id="KW-0170">Cobalt</keyword>
<evidence type="ECO:0000256" key="6">
    <source>
        <dbReference type="ARBA" id="ARBA00022723"/>
    </source>
</evidence>
<evidence type="ECO:0000256" key="5">
    <source>
        <dbReference type="ARBA" id="ARBA00022605"/>
    </source>
</evidence>
<dbReference type="AlphaFoldDB" id="A0A0D0Q1A7"/>
<dbReference type="RefSeq" id="WP_018301802.1">
    <property type="nucleotide sequence ID" value="NZ_KB902279.1"/>
</dbReference>
<dbReference type="InterPro" id="IPR050072">
    <property type="entry name" value="Peptidase_M20A"/>
</dbReference>
<keyword evidence="6" id="KW-0479">Metal-binding</keyword>
<evidence type="ECO:0000256" key="1">
    <source>
        <dbReference type="ARBA" id="ARBA00001947"/>
    </source>
</evidence>
<dbReference type="PROSITE" id="PS00759">
    <property type="entry name" value="ARGE_DAPE_CPG2_2"/>
    <property type="match status" value="1"/>
</dbReference>
<dbReference type="EMBL" id="AONG01000014">
    <property type="protein sequence ID" value="KIQ68364.1"/>
    <property type="molecule type" value="Genomic_DNA"/>
</dbReference>
<dbReference type="SUPFAM" id="SSF55031">
    <property type="entry name" value="Bacterial exopeptidase dimerisation domain"/>
    <property type="match status" value="1"/>
</dbReference>
<evidence type="ECO:0000313" key="12">
    <source>
        <dbReference type="Proteomes" id="UP000035100"/>
    </source>
</evidence>
<gene>
    <name evidence="11" type="ORF">Wenmar_03011</name>
</gene>
<feature type="domain" description="Peptidase M20 dimerisation" evidence="10">
    <location>
        <begin position="174"/>
        <end position="286"/>
    </location>
</feature>
<sequence>MTTRLSPRELLARLVSFPSVSRDGNLPLVDWLEGYLRSHGIEATRVPDETGTKAALFASVGPNAPGGVVLSGHTDVVPVDGQDWTTDPWTLTERDGRLYGRGACDMKGFDALAIWALVEARDRALSAPLQLALSYDEEVGLIGAPPLIDALLASGLPRAETVIVGEPTRMAVVTGHKGGTAFEVHAKGHEVHSSLLPEGVSAIMWSARLIEWLNQRNEALQAAPPGELAAIFHPPFTTLHTGKIAGGTAHNITAGDCRFLFEMRVVPGESVQDHETAFRAEAERLSAQMAQVHPGAGFTLNRLFTAPPLAPEADGAAERLARALTGDNGTHVVSYGTEAGHFQSRGYSAVVCGPGDIAQAHQADEWIEVSEMEAGQRFMERLLDRMSA</sequence>
<name>A0A0D0Q1A7_9RHOB</name>
<dbReference type="Proteomes" id="UP000035100">
    <property type="component" value="Unassembled WGS sequence"/>
</dbReference>
<comment type="cofactor">
    <cofactor evidence="1">
        <name>Zn(2+)</name>
        <dbReference type="ChEBI" id="CHEBI:29105"/>
    </cofactor>
</comment>
<dbReference type="NCBIfam" id="NF005710">
    <property type="entry name" value="PRK07522.1"/>
    <property type="match status" value="1"/>
</dbReference>
<dbReference type="eggNOG" id="COG0624">
    <property type="taxonomic scope" value="Bacteria"/>
</dbReference>
<dbReference type="Gene3D" id="3.30.70.360">
    <property type="match status" value="1"/>
</dbReference>
<evidence type="ECO:0000256" key="3">
    <source>
        <dbReference type="ARBA" id="ARBA00022490"/>
    </source>
</evidence>
<keyword evidence="5" id="KW-0028">Amino-acid biosynthesis</keyword>
<dbReference type="GO" id="GO:0046872">
    <property type="term" value="F:metal ion binding"/>
    <property type="evidence" value="ECO:0007669"/>
    <property type="project" value="UniProtKB-KW"/>
</dbReference>
<dbReference type="SUPFAM" id="SSF53187">
    <property type="entry name" value="Zn-dependent exopeptidases"/>
    <property type="match status" value="1"/>
</dbReference>
<keyword evidence="4" id="KW-0055">Arginine biosynthesis</keyword>
<evidence type="ECO:0000256" key="2">
    <source>
        <dbReference type="ARBA" id="ARBA00005691"/>
    </source>
</evidence>
<keyword evidence="8" id="KW-0862">Zinc</keyword>
<dbReference type="Gene3D" id="3.40.630.10">
    <property type="entry name" value="Zn peptidases"/>
    <property type="match status" value="1"/>
</dbReference>
<evidence type="ECO:0000256" key="4">
    <source>
        <dbReference type="ARBA" id="ARBA00022571"/>
    </source>
</evidence>
<comment type="caution">
    <text evidence="11">The sequence shown here is derived from an EMBL/GenBank/DDBJ whole genome shotgun (WGS) entry which is preliminary data.</text>
</comment>
<keyword evidence="7 11" id="KW-0378">Hydrolase</keyword>
<dbReference type="InterPro" id="IPR036264">
    <property type="entry name" value="Bact_exopeptidase_dim_dom"/>
</dbReference>
<evidence type="ECO:0000256" key="9">
    <source>
        <dbReference type="ARBA" id="ARBA00023285"/>
    </source>
</evidence>
<dbReference type="PATRIC" id="fig|1123501.6.peg.3128"/>
<comment type="similarity">
    <text evidence="2">Belongs to the peptidase M20A family. ArgE subfamily.</text>
</comment>
<dbReference type="InterPro" id="IPR010169">
    <property type="entry name" value="AcOrn-deacetyl"/>
</dbReference>
<dbReference type="OrthoDB" id="9809784at2"/>
<accession>A0A0D0Q1A7</accession>
<dbReference type="PANTHER" id="PTHR43808:SF31">
    <property type="entry name" value="N-ACETYL-L-CITRULLINE DEACETYLASE"/>
    <property type="match status" value="1"/>
</dbReference>
<organism evidence="11 12">
    <name type="scientific">Wenxinia marina DSM 24838</name>
    <dbReference type="NCBI Taxonomy" id="1123501"/>
    <lineage>
        <taxon>Bacteria</taxon>
        <taxon>Pseudomonadati</taxon>
        <taxon>Pseudomonadota</taxon>
        <taxon>Alphaproteobacteria</taxon>
        <taxon>Rhodobacterales</taxon>
        <taxon>Roseobacteraceae</taxon>
        <taxon>Wenxinia</taxon>
    </lineage>
</organism>
<dbReference type="Pfam" id="PF01546">
    <property type="entry name" value="Peptidase_M20"/>
    <property type="match status" value="1"/>
</dbReference>
<dbReference type="InterPro" id="IPR001261">
    <property type="entry name" value="ArgE/DapE_CS"/>
</dbReference>
<dbReference type="EC" id="3.5.1.16" evidence="11"/>
<dbReference type="NCBIfam" id="TIGR01892">
    <property type="entry name" value="AcOrn-deacetyl"/>
    <property type="match status" value="1"/>
</dbReference>
<dbReference type="Pfam" id="PF07687">
    <property type="entry name" value="M20_dimer"/>
    <property type="match status" value="1"/>
</dbReference>
<evidence type="ECO:0000313" key="11">
    <source>
        <dbReference type="EMBL" id="KIQ68364.1"/>
    </source>
</evidence>
<dbReference type="STRING" id="1123501.Wenmar_03011"/>